<reference evidence="8 9" key="1">
    <citation type="submission" date="2023-05" db="EMBL/GenBank/DDBJ databases">
        <title>Novel species of genus Flectobacillus isolated from stream in China.</title>
        <authorList>
            <person name="Lu H."/>
        </authorList>
    </citation>
    <scope>NUCLEOTIDE SEQUENCE [LARGE SCALE GENOMIC DNA]</scope>
    <source>
        <strain evidence="8 9">KCTC 42575</strain>
    </source>
</reference>
<gene>
    <name evidence="8" type="ORF">QM524_01610</name>
</gene>
<feature type="transmembrane region" description="Helical" evidence="6">
    <location>
        <begin position="12"/>
        <end position="33"/>
    </location>
</feature>
<dbReference type="NCBIfam" id="TIGR03954">
    <property type="entry name" value="integ_memb_HG"/>
    <property type="match status" value="1"/>
</dbReference>
<evidence type="ECO:0000259" key="7">
    <source>
        <dbReference type="Pfam" id="PF12823"/>
    </source>
</evidence>
<proteinExistence type="predicted"/>
<keyword evidence="4 6" id="KW-1133">Transmembrane helix</keyword>
<protein>
    <submittedName>
        <fullName evidence="8">DUF3817 domain-containing protein</fullName>
    </submittedName>
</protein>
<dbReference type="RefSeq" id="WP_283343180.1">
    <property type="nucleotide sequence ID" value="NZ_JASHIF010000002.1"/>
</dbReference>
<evidence type="ECO:0000256" key="1">
    <source>
        <dbReference type="ARBA" id="ARBA00004651"/>
    </source>
</evidence>
<name>A0ABT6Y2V8_9BACT</name>
<dbReference type="InterPro" id="IPR023845">
    <property type="entry name" value="DUF3817_TM"/>
</dbReference>
<evidence type="ECO:0000313" key="9">
    <source>
        <dbReference type="Proteomes" id="UP001236507"/>
    </source>
</evidence>
<evidence type="ECO:0000256" key="5">
    <source>
        <dbReference type="ARBA" id="ARBA00023136"/>
    </source>
</evidence>
<comment type="subcellular location">
    <subcellularLocation>
        <location evidence="1">Cell membrane</location>
        <topology evidence="1">Multi-pass membrane protein</topology>
    </subcellularLocation>
</comment>
<evidence type="ECO:0000313" key="8">
    <source>
        <dbReference type="EMBL" id="MDI9857894.1"/>
    </source>
</evidence>
<evidence type="ECO:0000256" key="4">
    <source>
        <dbReference type="ARBA" id="ARBA00022989"/>
    </source>
</evidence>
<evidence type="ECO:0000256" key="3">
    <source>
        <dbReference type="ARBA" id="ARBA00022692"/>
    </source>
</evidence>
<keyword evidence="2" id="KW-1003">Cell membrane</keyword>
<comment type="caution">
    <text evidence="8">The sequence shown here is derived from an EMBL/GenBank/DDBJ whole genome shotgun (WGS) entry which is preliminary data.</text>
</comment>
<evidence type="ECO:0000256" key="6">
    <source>
        <dbReference type="SAM" id="Phobius"/>
    </source>
</evidence>
<evidence type="ECO:0000256" key="2">
    <source>
        <dbReference type="ARBA" id="ARBA00022475"/>
    </source>
</evidence>
<sequence length="103" mass="11968">MFTLFKTKLGRIRIIGFLEGLSLLVLIFVAIPMKHLFHNPTLSKFLGPIHGAIFLVFVLNTMSLAIEQNWKFRTTTWKIIVACFIPFGTFYIDHKIFKHLKES</sequence>
<organism evidence="8 9">
    <name type="scientific">Flectobacillus roseus</name>
    <dbReference type="NCBI Taxonomy" id="502259"/>
    <lineage>
        <taxon>Bacteria</taxon>
        <taxon>Pseudomonadati</taxon>
        <taxon>Bacteroidota</taxon>
        <taxon>Cytophagia</taxon>
        <taxon>Cytophagales</taxon>
        <taxon>Flectobacillaceae</taxon>
        <taxon>Flectobacillus</taxon>
    </lineage>
</organism>
<feature type="transmembrane region" description="Helical" evidence="6">
    <location>
        <begin position="75"/>
        <end position="92"/>
    </location>
</feature>
<accession>A0ABT6Y2V8</accession>
<dbReference type="Proteomes" id="UP001236507">
    <property type="component" value="Unassembled WGS sequence"/>
</dbReference>
<keyword evidence="9" id="KW-1185">Reference proteome</keyword>
<feature type="domain" description="DUF3817" evidence="7">
    <location>
        <begin position="10"/>
        <end position="96"/>
    </location>
</feature>
<keyword evidence="3 6" id="KW-0812">Transmembrane</keyword>
<feature type="transmembrane region" description="Helical" evidence="6">
    <location>
        <begin position="45"/>
        <end position="66"/>
    </location>
</feature>
<dbReference type="EMBL" id="JASHIF010000002">
    <property type="protein sequence ID" value="MDI9857894.1"/>
    <property type="molecule type" value="Genomic_DNA"/>
</dbReference>
<keyword evidence="5 6" id="KW-0472">Membrane</keyword>
<dbReference type="PANTHER" id="PTHR40077">
    <property type="entry name" value="MEMBRANE PROTEIN-RELATED"/>
    <property type="match status" value="1"/>
</dbReference>
<dbReference type="PANTHER" id="PTHR40077:SF2">
    <property type="entry name" value="MEMBRANE PROTEIN"/>
    <property type="match status" value="1"/>
</dbReference>
<dbReference type="Pfam" id="PF12823">
    <property type="entry name" value="DUF3817"/>
    <property type="match status" value="1"/>
</dbReference>